<dbReference type="EMBL" id="KI968841">
    <property type="protein sequence ID" value="EUN21598.1"/>
    <property type="molecule type" value="Genomic_DNA"/>
</dbReference>
<protein>
    <submittedName>
        <fullName evidence="1">Uncharacterized protein</fullName>
    </submittedName>
</protein>
<evidence type="ECO:0000313" key="1">
    <source>
        <dbReference type="EMBL" id="EUN21598.1"/>
    </source>
</evidence>
<dbReference type="GeneID" id="26250382"/>
<organism evidence="1 2">
    <name type="scientific">Bipolaris victoriae (strain FI3)</name>
    <name type="common">Victoria blight of oats agent</name>
    <name type="synonym">Cochliobolus victoriae</name>
    <dbReference type="NCBI Taxonomy" id="930091"/>
    <lineage>
        <taxon>Eukaryota</taxon>
        <taxon>Fungi</taxon>
        <taxon>Dikarya</taxon>
        <taxon>Ascomycota</taxon>
        <taxon>Pezizomycotina</taxon>
        <taxon>Dothideomycetes</taxon>
        <taxon>Pleosporomycetidae</taxon>
        <taxon>Pleosporales</taxon>
        <taxon>Pleosporineae</taxon>
        <taxon>Pleosporaceae</taxon>
        <taxon>Bipolaris</taxon>
    </lineage>
</organism>
<reference evidence="1 2" key="1">
    <citation type="journal article" date="2013" name="PLoS Genet.">
        <title>Comparative genome structure, secondary metabolite, and effector coding capacity across Cochliobolus pathogens.</title>
        <authorList>
            <person name="Condon B.J."/>
            <person name="Leng Y."/>
            <person name="Wu D."/>
            <person name="Bushley K.E."/>
            <person name="Ohm R.A."/>
            <person name="Otillar R."/>
            <person name="Martin J."/>
            <person name="Schackwitz W."/>
            <person name="Grimwood J."/>
            <person name="MohdZainudin N."/>
            <person name="Xue C."/>
            <person name="Wang R."/>
            <person name="Manning V.A."/>
            <person name="Dhillon B."/>
            <person name="Tu Z.J."/>
            <person name="Steffenson B.J."/>
            <person name="Salamov A."/>
            <person name="Sun H."/>
            <person name="Lowry S."/>
            <person name="LaButti K."/>
            <person name="Han J."/>
            <person name="Copeland A."/>
            <person name="Lindquist E."/>
            <person name="Barry K."/>
            <person name="Schmutz J."/>
            <person name="Baker S.E."/>
            <person name="Ciuffetti L.M."/>
            <person name="Grigoriev I.V."/>
            <person name="Zhong S."/>
            <person name="Turgeon B.G."/>
        </authorList>
    </citation>
    <scope>NUCLEOTIDE SEQUENCE [LARGE SCALE GENOMIC DNA]</scope>
    <source>
        <strain evidence="1 2">FI3</strain>
    </source>
</reference>
<keyword evidence="2" id="KW-1185">Reference proteome</keyword>
<dbReference type="RefSeq" id="XP_014551174.1">
    <property type="nucleotide sequence ID" value="XM_014695688.1"/>
</dbReference>
<sequence>MQSRFCSGDKGIWLVTAAAFQRAVSELEGIEASLKRYSSRRNGALKIWTRNEELKLFIMGLTNDGERLDTVEKYVSGLESLNLTADMWEDGRKAGADQSGLIYQIVRIFCWGCFRGELLAAAHYQIRESCCSGY</sequence>
<evidence type="ECO:0000313" key="2">
    <source>
        <dbReference type="Proteomes" id="UP000054337"/>
    </source>
</evidence>
<gene>
    <name evidence="1" type="ORF">COCVIDRAFT_113570</name>
</gene>
<name>W7DU29_BIPV3</name>
<proteinExistence type="predicted"/>
<dbReference type="HOGENOM" id="CLU_156673_0_0_1"/>
<dbReference type="AlphaFoldDB" id="W7DU29"/>
<dbReference type="Proteomes" id="UP000054337">
    <property type="component" value="Unassembled WGS sequence"/>
</dbReference>
<accession>W7DU29</accession>